<dbReference type="Proteomes" id="UP000284375">
    <property type="component" value="Unassembled WGS sequence"/>
</dbReference>
<evidence type="ECO:0000313" key="5">
    <source>
        <dbReference type="EMBL" id="ROV96741.1"/>
    </source>
</evidence>
<keyword evidence="3 4" id="KW-0472">Membrane</keyword>
<comment type="similarity">
    <text evidence="4">Belongs to the AIM11 family.</text>
</comment>
<comment type="caution">
    <text evidence="5">The sequence shown here is derived from an EMBL/GenBank/DDBJ whole genome shotgun (WGS) entry which is preliminary data.</text>
</comment>
<dbReference type="InterPro" id="IPR038814">
    <property type="entry name" value="AIM11"/>
</dbReference>
<gene>
    <name evidence="4" type="primary">AIM11</name>
    <name evidence="5" type="ORF">VSDG_05606</name>
</gene>
<protein>
    <recommendedName>
        <fullName evidence="4">Altered inheritance of mitochondria protein 11</fullName>
    </recommendedName>
</protein>
<dbReference type="EMBL" id="LJZO01000019">
    <property type="protein sequence ID" value="ROV96741.1"/>
    <property type="molecule type" value="Genomic_DNA"/>
</dbReference>
<dbReference type="GO" id="GO:0005739">
    <property type="term" value="C:mitochondrion"/>
    <property type="evidence" value="ECO:0007669"/>
    <property type="project" value="TreeGrafter"/>
</dbReference>
<dbReference type="PANTHER" id="PTHR39136">
    <property type="entry name" value="ALTERED INHERITANCE OF MITOCHONDRIA PROTEIN 11"/>
    <property type="match status" value="1"/>
</dbReference>
<comment type="subcellular location">
    <subcellularLocation>
        <location evidence="4">Membrane</location>
        <topology evidence="4">Multi-pass membrane protein</topology>
    </subcellularLocation>
</comment>
<evidence type="ECO:0000313" key="6">
    <source>
        <dbReference type="Proteomes" id="UP000284375"/>
    </source>
</evidence>
<dbReference type="GO" id="GO:0016020">
    <property type="term" value="C:membrane"/>
    <property type="evidence" value="ECO:0007669"/>
    <property type="project" value="UniProtKB-SubCell"/>
</dbReference>
<evidence type="ECO:0000256" key="4">
    <source>
        <dbReference type="RuleBase" id="RU367098"/>
    </source>
</evidence>
<dbReference type="STRING" id="252740.A0A423W090"/>
<accession>A0A423W090</accession>
<evidence type="ECO:0000256" key="3">
    <source>
        <dbReference type="ARBA" id="ARBA00023136"/>
    </source>
</evidence>
<evidence type="ECO:0000256" key="2">
    <source>
        <dbReference type="ARBA" id="ARBA00022989"/>
    </source>
</evidence>
<feature type="transmembrane region" description="Helical" evidence="4">
    <location>
        <begin position="282"/>
        <end position="303"/>
    </location>
</feature>
<feature type="transmembrane region" description="Helical" evidence="4">
    <location>
        <begin position="342"/>
        <end position="365"/>
    </location>
</feature>
<keyword evidence="1 4" id="KW-0812">Transmembrane</keyword>
<keyword evidence="6" id="KW-1185">Reference proteome</keyword>
<dbReference type="AlphaFoldDB" id="A0A423W090"/>
<keyword evidence="2 4" id="KW-1133">Transmembrane helix</keyword>
<dbReference type="OrthoDB" id="5174350at2759"/>
<evidence type="ECO:0000256" key="1">
    <source>
        <dbReference type="ARBA" id="ARBA00022692"/>
    </source>
</evidence>
<organism evidence="5 6">
    <name type="scientific">Cytospora chrysosperma</name>
    <name type="common">Cytospora canker fungus</name>
    <name type="synonym">Sphaeria chrysosperma</name>
    <dbReference type="NCBI Taxonomy" id="252740"/>
    <lineage>
        <taxon>Eukaryota</taxon>
        <taxon>Fungi</taxon>
        <taxon>Dikarya</taxon>
        <taxon>Ascomycota</taxon>
        <taxon>Pezizomycotina</taxon>
        <taxon>Sordariomycetes</taxon>
        <taxon>Sordariomycetidae</taxon>
        <taxon>Diaporthales</taxon>
        <taxon>Cytosporaceae</taxon>
        <taxon>Cytospora</taxon>
    </lineage>
</organism>
<name>A0A423W090_CYTCH</name>
<proteinExistence type="inferred from homology"/>
<reference evidence="5 6" key="1">
    <citation type="submission" date="2015-09" db="EMBL/GenBank/DDBJ databases">
        <title>Host preference determinants of Valsa canker pathogens revealed by comparative genomics.</title>
        <authorList>
            <person name="Yin Z."/>
            <person name="Huang L."/>
        </authorList>
    </citation>
    <scope>NUCLEOTIDE SEQUENCE [LARGE SCALE GENOMIC DNA]</scope>
    <source>
        <strain evidence="5 6">YSFL</strain>
    </source>
</reference>
<sequence length="421" mass="47756">MNFSTLREVYVEQALKFLGHEIPDCQHSGLLAVSNEHVLGRLETVPDLILRVRHLQTEQESFRPTNHVQEELKVFCQSAGRWLVGACTKLELLRGLLSSGSPDAAFQHHQVLIECLVHIKESLAYWEESINAKEFYGRHARSNEVRFQYLELTLRLVFIIVDLAFPEGLRAYVEELEGVLGWPELRKQFQFDNADTYARSKKWVIVGLTAPSNRIPKRFIPYGMKKLRPFWHRNPSVYGHLQVANLCCIRRRKTPPQSSLQNVPFSPNRTPEEQFRRSAKQLSLFFAGAGFLALSTMVTRRAVARKIAEASPRLFQPSNHGLRPAPRNAEEKGQDQLVAAEALGLATLNVFGFGITLTGGLMWAFDISNLEDLRTKARAKLYGPNGVVDDEAEKEIEEWIADVLSRKDKKNEGGTQPKNEG</sequence>
<dbReference type="PANTHER" id="PTHR39136:SF1">
    <property type="entry name" value="ALTERED INHERITANCE OF MITOCHONDRIA PROTEIN 11"/>
    <property type="match status" value="1"/>
</dbReference>